<evidence type="ECO:0000313" key="1">
    <source>
        <dbReference type="EMBL" id="SFG62806.1"/>
    </source>
</evidence>
<reference evidence="2" key="1">
    <citation type="submission" date="2016-10" db="EMBL/GenBank/DDBJ databases">
        <authorList>
            <person name="Varghese N."/>
            <person name="Submissions S."/>
        </authorList>
    </citation>
    <scope>NUCLEOTIDE SEQUENCE [LARGE SCALE GENOMIC DNA]</scope>
    <source>
        <strain evidence="2">DSM 17038</strain>
    </source>
</reference>
<name>A0A1I2TJY8_9FIRM</name>
<dbReference type="Proteomes" id="UP000199337">
    <property type="component" value="Unassembled WGS sequence"/>
</dbReference>
<sequence>MDPQSPVSTLPGIYDPRSCYKGIPGRVRPRPLKDDPDKPDLVYVVKRSRREQSGACG</sequence>
<gene>
    <name evidence="1" type="ORF">SAMN05660649_02182</name>
</gene>
<dbReference type="STRING" id="341036.SAMN05660649_02182"/>
<evidence type="ECO:0000313" key="2">
    <source>
        <dbReference type="Proteomes" id="UP000199337"/>
    </source>
</evidence>
<protein>
    <submittedName>
        <fullName evidence="1">Uncharacterized protein</fullName>
    </submittedName>
</protein>
<organism evidence="1 2">
    <name type="scientific">Desulfotruncus arcticus DSM 17038</name>
    <dbReference type="NCBI Taxonomy" id="1121424"/>
    <lineage>
        <taxon>Bacteria</taxon>
        <taxon>Bacillati</taxon>
        <taxon>Bacillota</taxon>
        <taxon>Clostridia</taxon>
        <taxon>Eubacteriales</taxon>
        <taxon>Desulfallaceae</taxon>
        <taxon>Desulfotruncus</taxon>
    </lineage>
</organism>
<accession>A0A1I2TJY8</accession>
<dbReference type="AlphaFoldDB" id="A0A1I2TJY8"/>
<dbReference type="EMBL" id="FOOX01000007">
    <property type="protein sequence ID" value="SFG62806.1"/>
    <property type="molecule type" value="Genomic_DNA"/>
</dbReference>
<keyword evidence="2" id="KW-1185">Reference proteome</keyword>
<proteinExistence type="predicted"/>
<dbReference type="RefSeq" id="WP_165613474.1">
    <property type="nucleotide sequence ID" value="NZ_FOOX01000007.1"/>
</dbReference>